<dbReference type="PROSITE" id="PS01016">
    <property type="entry name" value="GLYCOPROTEASE"/>
    <property type="match status" value="1"/>
</dbReference>
<evidence type="ECO:0000256" key="4">
    <source>
        <dbReference type="ARBA" id="ARBA00022723"/>
    </source>
</evidence>
<sequence length="339" mass="36001">MARTILAIETSCDDTAAAVVEDGTRVLSSVRKSQIARHAVFGGVVPEIASREHVSMIIPVVDTALRKAGVASRELNAVAVTYAPGLIGSLLVGVMFAKGLALALNLPLIAVHHLAGHIYANQLVRPLAFPAVALVVSGGHTELVAVRGHGVFEVLGRTLDDAVGEAYDKVGRLLDLPYPAGPHIDRLAQSGIPRFDFPRARTESPLMMSFSGLKTHVMHFVQKYRRDYPGQSLPVQDIAASFQSSVVDVLVDRTTRALGAVGARQLLLAGGVAANSALRRALAVRAKELGVDFVVPPVEYCTDNAAMIAAYADVLYQAGRFADLSFSPHATLDLTQVSL</sequence>
<dbReference type="PANTHER" id="PTHR11735">
    <property type="entry name" value="TRNA N6-ADENOSINE THREONYLCARBAMOYLTRANSFERASE"/>
    <property type="match status" value="1"/>
</dbReference>
<evidence type="ECO:0000313" key="10">
    <source>
        <dbReference type="EMBL" id="PTQ56213.1"/>
    </source>
</evidence>
<feature type="binding site" evidence="8">
    <location>
        <position position="168"/>
    </location>
    <ligand>
        <name>substrate</name>
    </ligand>
</feature>
<evidence type="ECO:0000259" key="9">
    <source>
        <dbReference type="Pfam" id="PF00814"/>
    </source>
</evidence>
<feature type="binding site" evidence="8">
    <location>
        <position position="275"/>
    </location>
    <ligand>
        <name>substrate</name>
    </ligand>
</feature>
<evidence type="ECO:0000256" key="6">
    <source>
        <dbReference type="ARBA" id="ARBA00023315"/>
    </source>
</evidence>
<dbReference type="InterPro" id="IPR017860">
    <property type="entry name" value="Peptidase_M22_CS"/>
</dbReference>
<dbReference type="InterPro" id="IPR000905">
    <property type="entry name" value="Gcp-like_dom"/>
</dbReference>
<dbReference type="EMBL" id="PEBX01000039">
    <property type="protein sequence ID" value="PTQ56213.1"/>
    <property type="molecule type" value="Genomic_DNA"/>
</dbReference>
<feature type="domain" description="Gcp-like" evidence="9">
    <location>
        <begin position="26"/>
        <end position="309"/>
    </location>
</feature>
<organism evidence="10 11">
    <name type="scientific">Candidatus Carbonibacillus altaicus</name>
    <dbReference type="NCBI Taxonomy" id="2163959"/>
    <lineage>
        <taxon>Bacteria</taxon>
        <taxon>Bacillati</taxon>
        <taxon>Bacillota</taxon>
        <taxon>Bacilli</taxon>
        <taxon>Bacillales</taxon>
        <taxon>Candidatus Carbonibacillus</taxon>
    </lineage>
</organism>
<comment type="function">
    <text evidence="8">Required for the formation of a threonylcarbamoyl group on adenosine at position 37 (t(6)A37) in tRNAs that read codons beginning with adenine. Is involved in the transfer of the threonylcarbamoyl moiety of threonylcarbamoyl-AMP (TC-AMP) to the N6 group of A37, together with TsaE and TsaB. TsaD likely plays a direct catalytic role in this reaction.</text>
</comment>
<name>A0A2R6Y0L0_9BACL</name>
<dbReference type="NCBIfam" id="TIGR03723">
    <property type="entry name" value="T6A_TsaD_YgjD"/>
    <property type="match status" value="1"/>
</dbReference>
<keyword evidence="3 8" id="KW-0819">tRNA processing</keyword>
<dbReference type="GO" id="GO:0002949">
    <property type="term" value="P:tRNA threonylcarbamoyladenosine modification"/>
    <property type="evidence" value="ECO:0007669"/>
    <property type="project" value="UniProtKB-UniRule"/>
</dbReference>
<dbReference type="PRINTS" id="PR00789">
    <property type="entry name" value="OSIALOPTASE"/>
</dbReference>
<dbReference type="InterPro" id="IPR043129">
    <property type="entry name" value="ATPase_NBD"/>
</dbReference>
<evidence type="ECO:0000256" key="8">
    <source>
        <dbReference type="HAMAP-Rule" id="MF_01445"/>
    </source>
</evidence>
<comment type="catalytic activity">
    <reaction evidence="7 8">
        <text>L-threonylcarbamoyladenylate + adenosine(37) in tRNA = N(6)-L-threonylcarbamoyladenosine(37) in tRNA + AMP + H(+)</text>
        <dbReference type="Rhea" id="RHEA:37059"/>
        <dbReference type="Rhea" id="RHEA-COMP:10162"/>
        <dbReference type="Rhea" id="RHEA-COMP:10163"/>
        <dbReference type="ChEBI" id="CHEBI:15378"/>
        <dbReference type="ChEBI" id="CHEBI:73682"/>
        <dbReference type="ChEBI" id="CHEBI:74411"/>
        <dbReference type="ChEBI" id="CHEBI:74418"/>
        <dbReference type="ChEBI" id="CHEBI:456215"/>
        <dbReference type="EC" id="2.3.1.234"/>
    </reaction>
</comment>
<protein>
    <recommendedName>
        <fullName evidence="8">tRNA N6-adenosine threonylcarbamoyltransferase</fullName>
        <ecNumber evidence="8">2.3.1.234</ecNumber>
    </recommendedName>
    <alternativeName>
        <fullName evidence="8">N6-L-threonylcarbamoyladenine synthase</fullName>
        <shortName evidence="8">t(6)A synthase</shortName>
    </alternativeName>
    <alternativeName>
        <fullName evidence="8">t(6)A37 threonylcarbamoyladenosine biosynthesis protein TsaD</fullName>
    </alternativeName>
    <alternativeName>
        <fullName evidence="8">tRNA threonylcarbamoyladenosine biosynthesis protein TsaD</fullName>
    </alternativeName>
</protein>
<accession>A0A2R6Y0L0</accession>
<feature type="binding site" evidence="8">
    <location>
        <position position="185"/>
    </location>
    <ligand>
        <name>substrate</name>
    </ligand>
</feature>
<dbReference type="Pfam" id="PF00814">
    <property type="entry name" value="TsaD"/>
    <property type="match status" value="1"/>
</dbReference>
<feature type="binding site" evidence="8">
    <location>
        <begin position="135"/>
        <end position="139"/>
    </location>
    <ligand>
        <name>substrate</name>
    </ligand>
</feature>
<evidence type="ECO:0000256" key="1">
    <source>
        <dbReference type="ARBA" id="ARBA00022490"/>
    </source>
</evidence>
<feature type="binding site" evidence="8">
    <location>
        <position position="181"/>
    </location>
    <ligand>
        <name>substrate</name>
    </ligand>
</feature>
<dbReference type="AlphaFoldDB" id="A0A2R6Y0L0"/>
<dbReference type="GO" id="GO:0061711">
    <property type="term" value="F:tRNA N(6)-L-threonylcarbamoyladenine synthase activity"/>
    <property type="evidence" value="ECO:0007669"/>
    <property type="project" value="UniProtKB-EC"/>
</dbReference>
<feature type="binding site" evidence="8">
    <location>
        <position position="117"/>
    </location>
    <ligand>
        <name>Fe cation</name>
        <dbReference type="ChEBI" id="CHEBI:24875"/>
    </ligand>
</feature>
<evidence type="ECO:0000256" key="7">
    <source>
        <dbReference type="ARBA" id="ARBA00048117"/>
    </source>
</evidence>
<dbReference type="Gene3D" id="3.30.420.40">
    <property type="match status" value="2"/>
</dbReference>
<dbReference type="GO" id="GO:0005506">
    <property type="term" value="F:iron ion binding"/>
    <property type="evidence" value="ECO:0007669"/>
    <property type="project" value="UniProtKB-UniRule"/>
</dbReference>
<evidence type="ECO:0000256" key="3">
    <source>
        <dbReference type="ARBA" id="ARBA00022694"/>
    </source>
</evidence>
<comment type="cofactor">
    <cofactor evidence="8">
        <name>Fe(2+)</name>
        <dbReference type="ChEBI" id="CHEBI:29033"/>
    </cofactor>
    <text evidence="8">Binds 1 Fe(2+) ion per subunit.</text>
</comment>
<dbReference type="NCBIfam" id="TIGR00329">
    <property type="entry name" value="gcp_kae1"/>
    <property type="match status" value="1"/>
</dbReference>
<dbReference type="InterPro" id="IPR017861">
    <property type="entry name" value="KAE1/TsaD"/>
</dbReference>
<dbReference type="SUPFAM" id="SSF53067">
    <property type="entry name" value="Actin-like ATPase domain"/>
    <property type="match status" value="2"/>
</dbReference>
<gene>
    <name evidence="8" type="primary">tsaD</name>
    <name evidence="10" type="ORF">BSOLF_0600</name>
</gene>
<keyword evidence="5 8" id="KW-0408">Iron</keyword>
<dbReference type="PANTHER" id="PTHR11735:SF6">
    <property type="entry name" value="TRNA N6-ADENOSINE THREONYLCARBAMOYLTRANSFERASE, MITOCHONDRIAL"/>
    <property type="match status" value="1"/>
</dbReference>
<keyword evidence="2 8" id="KW-0808">Transferase</keyword>
<feature type="binding site" evidence="8">
    <location>
        <position position="113"/>
    </location>
    <ligand>
        <name>Fe cation</name>
        <dbReference type="ChEBI" id="CHEBI:24875"/>
    </ligand>
</feature>
<reference evidence="11" key="1">
    <citation type="journal article" date="2018" name="Sci. Rep.">
        <title>Lignite coal burning seam in the remote Altai Mountains harbors a hydrogen-driven thermophilic microbial community.</title>
        <authorList>
            <person name="Kadnikov V.V."/>
            <person name="Mardanov A.V."/>
            <person name="Ivasenko D.A."/>
            <person name="Antsiferov D.V."/>
            <person name="Beletsky A.V."/>
            <person name="Karnachuk O.V."/>
            <person name="Ravin N.V."/>
        </authorList>
    </citation>
    <scope>NUCLEOTIDE SEQUENCE [LARGE SCALE GENOMIC DNA]</scope>
</reference>
<dbReference type="FunFam" id="3.30.420.40:FF:000040">
    <property type="entry name" value="tRNA N6-adenosine threonylcarbamoyltransferase"/>
    <property type="match status" value="1"/>
</dbReference>
<dbReference type="GO" id="GO:0005737">
    <property type="term" value="C:cytoplasm"/>
    <property type="evidence" value="ECO:0007669"/>
    <property type="project" value="UniProtKB-SubCell"/>
</dbReference>
<comment type="subcellular location">
    <subcellularLocation>
        <location evidence="8">Cytoplasm</location>
    </subcellularLocation>
</comment>
<dbReference type="EC" id="2.3.1.234" evidence="8"/>
<keyword evidence="1 8" id="KW-0963">Cytoplasm</keyword>
<feature type="binding site" evidence="8">
    <location>
        <position position="303"/>
    </location>
    <ligand>
        <name>Fe cation</name>
        <dbReference type="ChEBI" id="CHEBI:24875"/>
    </ligand>
</feature>
<comment type="similarity">
    <text evidence="8">Belongs to the KAE1 / TsaD family.</text>
</comment>
<evidence type="ECO:0000256" key="2">
    <source>
        <dbReference type="ARBA" id="ARBA00022679"/>
    </source>
</evidence>
<comment type="caution">
    <text evidence="10">The sequence shown here is derived from an EMBL/GenBank/DDBJ whole genome shotgun (WGS) entry which is preliminary data.</text>
</comment>
<dbReference type="Proteomes" id="UP000244338">
    <property type="component" value="Unassembled WGS sequence"/>
</dbReference>
<proteinExistence type="inferred from homology"/>
<dbReference type="InterPro" id="IPR022450">
    <property type="entry name" value="TsaD"/>
</dbReference>
<keyword evidence="4 8" id="KW-0479">Metal-binding</keyword>
<keyword evidence="6 8" id="KW-0012">Acyltransferase</keyword>
<evidence type="ECO:0000256" key="5">
    <source>
        <dbReference type="ARBA" id="ARBA00023004"/>
    </source>
</evidence>
<evidence type="ECO:0000313" key="11">
    <source>
        <dbReference type="Proteomes" id="UP000244338"/>
    </source>
</evidence>
<dbReference type="HAMAP" id="MF_01445">
    <property type="entry name" value="TsaD"/>
    <property type="match status" value="1"/>
</dbReference>
<dbReference type="CDD" id="cd24133">
    <property type="entry name" value="ASKHA_NBD_TsaD_bac"/>
    <property type="match status" value="1"/>
</dbReference>